<feature type="domain" description="Trichome birefringence-like C-terminal" evidence="8">
    <location>
        <begin position="93"/>
        <end position="377"/>
    </location>
</feature>
<gene>
    <name evidence="10" type="ORF">JCGZ_01244</name>
</gene>
<dbReference type="Pfam" id="PF13839">
    <property type="entry name" value="PC-Esterase"/>
    <property type="match status" value="1"/>
</dbReference>
<protein>
    <submittedName>
        <fullName evidence="10">Uncharacterized protein</fullName>
    </submittedName>
</protein>
<keyword evidence="4" id="KW-0735">Signal-anchor</keyword>
<dbReference type="PANTHER" id="PTHR32285">
    <property type="entry name" value="PROTEIN TRICHOME BIREFRINGENCE-LIKE 9-RELATED"/>
    <property type="match status" value="1"/>
</dbReference>
<evidence type="ECO:0000256" key="3">
    <source>
        <dbReference type="ARBA" id="ARBA00022692"/>
    </source>
</evidence>
<dbReference type="GO" id="GO:0016413">
    <property type="term" value="F:O-acetyltransferase activity"/>
    <property type="evidence" value="ECO:0007669"/>
    <property type="project" value="InterPro"/>
</dbReference>
<evidence type="ECO:0000313" key="11">
    <source>
        <dbReference type="Proteomes" id="UP000027138"/>
    </source>
</evidence>
<organism evidence="10 11">
    <name type="scientific">Jatropha curcas</name>
    <name type="common">Barbados nut</name>
    <dbReference type="NCBI Taxonomy" id="180498"/>
    <lineage>
        <taxon>Eukaryota</taxon>
        <taxon>Viridiplantae</taxon>
        <taxon>Streptophyta</taxon>
        <taxon>Embryophyta</taxon>
        <taxon>Tracheophyta</taxon>
        <taxon>Spermatophyta</taxon>
        <taxon>Magnoliopsida</taxon>
        <taxon>eudicotyledons</taxon>
        <taxon>Gunneridae</taxon>
        <taxon>Pentapetalae</taxon>
        <taxon>rosids</taxon>
        <taxon>fabids</taxon>
        <taxon>Malpighiales</taxon>
        <taxon>Euphorbiaceae</taxon>
        <taxon>Crotonoideae</taxon>
        <taxon>Jatropheae</taxon>
        <taxon>Jatropha</taxon>
    </lineage>
</organism>
<evidence type="ECO:0000256" key="5">
    <source>
        <dbReference type="ARBA" id="ARBA00022989"/>
    </source>
</evidence>
<comment type="subcellular location">
    <subcellularLocation>
        <location evidence="1">Membrane</location>
        <topology evidence="1">Single-pass membrane protein</topology>
    </subcellularLocation>
</comment>
<evidence type="ECO:0000259" key="8">
    <source>
        <dbReference type="Pfam" id="PF13839"/>
    </source>
</evidence>
<sequence>MKLQVGPTQKSNFFPISVVVAILFISLKPSHQEIVPEACDIFTGKWVLDNKTHPLYTEGECGEFLSQWSACQNNGRPDSLYLNWRWQPRDCSLPKFKAKRLLKKLKGKKLMFVGDSIHINQWQSLVCLVQSAISPSKKRVDYSGYPQVFKIKKYNATIEFYWAPYLVESNVDPPDKRDGKTVGVIMPDAIAKHANHWREADHLIFDSYAWWTKHPTVRVLQGSFEKGDTRYIEIERHIIFERVLRIWAKWMEENIDPKRTSIFFNTASPIHSRSSDWNNPNGVNCAGETLPILNTSMALDLGTDRKISAIAANVIGSMKIPVHFLNITTLSEYRKDAHPSFYNTNGPKQKANPAEFADCLHWCVPGLPDTWNELLHAHIIGHS</sequence>
<dbReference type="AlphaFoldDB" id="A0A067LKB8"/>
<evidence type="ECO:0000256" key="4">
    <source>
        <dbReference type="ARBA" id="ARBA00022968"/>
    </source>
</evidence>
<evidence type="ECO:0000256" key="1">
    <source>
        <dbReference type="ARBA" id="ARBA00004167"/>
    </source>
</evidence>
<name>A0A067LKB8_JATCU</name>
<evidence type="ECO:0000313" key="10">
    <source>
        <dbReference type="EMBL" id="KDP44744.1"/>
    </source>
</evidence>
<keyword evidence="5" id="KW-1133">Transmembrane helix</keyword>
<dbReference type="PANTHER" id="PTHR32285:SF157">
    <property type="entry name" value="PROTEIN TRICHOME BIREFRINGENCE-LIKE 30"/>
    <property type="match status" value="1"/>
</dbReference>
<dbReference type="InterPro" id="IPR029962">
    <property type="entry name" value="TBL"/>
</dbReference>
<dbReference type="Pfam" id="PF14416">
    <property type="entry name" value="PMR5N"/>
    <property type="match status" value="1"/>
</dbReference>
<dbReference type="GO" id="GO:0016020">
    <property type="term" value="C:membrane"/>
    <property type="evidence" value="ECO:0007669"/>
    <property type="project" value="UniProtKB-SubCell"/>
</dbReference>
<feature type="chain" id="PRO_5001640508" evidence="7">
    <location>
        <begin position="33"/>
        <end position="383"/>
    </location>
</feature>
<keyword evidence="7" id="KW-0732">Signal</keyword>
<evidence type="ECO:0000256" key="2">
    <source>
        <dbReference type="ARBA" id="ARBA00007727"/>
    </source>
</evidence>
<evidence type="ECO:0000256" key="6">
    <source>
        <dbReference type="ARBA" id="ARBA00023136"/>
    </source>
</evidence>
<feature type="signal peptide" evidence="7">
    <location>
        <begin position="1"/>
        <end position="32"/>
    </location>
</feature>
<accession>A0A067LKB8</accession>
<feature type="domain" description="Trichome birefringence-like N-terminal" evidence="9">
    <location>
        <begin position="38"/>
        <end position="92"/>
    </location>
</feature>
<evidence type="ECO:0000256" key="7">
    <source>
        <dbReference type="SAM" id="SignalP"/>
    </source>
</evidence>
<keyword evidence="11" id="KW-1185">Reference proteome</keyword>
<comment type="similarity">
    <text evidence="2">Belongs to the PC-esterase family. TBL subfamily.</text>
</comment>
<dbReference type="EMBL" id="KK914240">
    <property type="protein sequence ID" value="KDP44744.1"/>
    <property type="molecule type" value="Genomic_DNA"/>
</dbReference>
<reference evidence="10 11" key="1">
    <citation type="journal article" date="2014" name="PLoS ONE">
        <title>Global Analysis of Gene Expression Profiles in Physic Nut (Jatropha curcas L.) Seedlings Exposed to Salt Stress.</title>
        <authorList>
            <person name="Zhang L."/>
            <person name="Zhang C."/>
            <person name="Wu P."/>
            <person name="Chen Y."/>
            <person name="Li M."/>
            <person name="Jiang H."/>
            <person name="Wu G."/>
        </authorList>
    </citation>
    <scope>NUCLEOTIDE SEQUENCE [LARGE SCALE GENOMIC DNA]</scope>
    <source>
        <strain evidence="11">cv. GZQX0401</strain>
        <tissue evidence="10">Young leaves</tissue>
    </source>
</reference>
<dbReference type="OrthoDB" id="1932925at2759"/>
<dbReference type="Proteomes" id="UP000027138">
    <property type="component" value="Unassembled WGS sequence"/>
</dbReference>
<dbReference type="KEGG" id="jcu:105646002"/>
<dbReference type="GO" id="GO:0005794">
    <property type="term" value="C:Golgi apparatus"/>
    <property type="evidence" value="ECO:0007669"/>
    <property type="project" value="TreeGrafter"/>
</dbReference>
<keyword evidence="3" id="KW-0812">Transmembrane</keyword>
<dbReference type="InterPro" id="IPR026057">
    <property type="entry name" value="TBL_C"/>
</dbReference>
<evidence type="ECO:0000259" key="9">
    <source>
        <dbReference type="Pfam" id="PF14416"/>
    </source>
</evidence>
<dbReference type="InterPro" id="IPR025846">
    <property type="entry name" value="TBL_N"/>
</dbReference>
<keyword evidence="6" id="KW-0472">Membrane</keyword>
<proteinExistence type="inferred from homology"/>